<comment type="caution">
    <text evidence="1">The sequence shown here is derived from an EMBL/GenBank/DDBJ whole genome shotgun (WGS) entry which is preliminary data.</text>
</comment>
<gene>
    <name evidence="1" type="ORF">D9615_009943</name>
</gene>
<reference evidence="1 2" key="1">
    <citation type="journal article" date="2020" name="ISME J.">
        <title>Uncovering the hidden diversity of litter-decomposition mechanisms in mushroom-forming fungi.</title>
        <authorList>
            <person name="Floudas D."/>
            <person name="Bentzer J."/>
            <person name="Ahren D."/>
            <person name="Johansson T."/>
            <person name="Persson P."/>
            <person name="Tunlid A."/>
        </authorList>
    </citation>
    <scope>NUCLEOTIDE SEQUENCE [LARGE SCALE GENOMIC DNA]</scope>
    <source>
        <strain evidence="1 2">CBS 661.87</strain>
    </source>
</reference>
<dbReference type="AlphaFoldDB" id="A0A8H5GZG6"/>
<name>A0A8H5GZG6_9AGAR</name>
<dbReference type="EMBL" id="JAACJP010000038">
    <property type="protein sequence ID" value="KAF5373968.1"/>
    <property type="molecule type" value="Genomic_DNA"/>
</dbReference>
<organism evidence="1 2">
    <name type="scientific">Tricholomella constricta</name>
    <dbReference type="NCBI Taxonomy" id="117010"/>
    <lineage>
        <taxon>Eukaryota</taxon>
        <taxon>Fungi</taxon>
        <taxon>Dikarya</taxon>
        <taxon>Basidiomycota</taxon>
        <taxon>Agaricomycotina</taxon>
        <taxon>Agaricomycetes</taxon>
        <taxon>Agaricomycetidae</taxon>
        <taxon>Agaricales</taxon>
        <taxon>Tricholomatineae</taxon>
        <taxon>Lyophyllaceae</taxon>
        <taxon>Tricholomella</taxon>
    </lineage>
</organism>
<sequence>MLANPLQPILLQRARFSPLDDALFISESLGKVLEGHAACGFAHSQHIYMGAISARLRSAEDGLWSQILEASLRISRGVFAWIHVSALSHRHELQVLPAICEVLDMHRRSFSSIFNTTVARQSVSTSIYLSTSLPFPSNMQGGLNFSPFTMDTSTTALLLVQSRYSLRSLCFNNNTTRQASQVVGNPSTPRAFWNLVPTEHSHNYQHRRRRYPTPPTPQTCWEFVDSKLALVLPPMHEFRHDGDREEEGRGRGPTITPTLTRAMVVVGCTRIRICRCSRTRARTRPRIIG</sequence>
<evidence type="ECO:0000313" key="2">
    <source>
        <dbReference type="Proteomes" id="UP000565441"/>
    </source>
</evidence>
<proteinExistence type="predicted"/>
<keyword evidence="2" id="KW-1185">Reference proteome</keyword>
<evidence type="ECO:0000313" key="1">
    <source>
        <dbReference type="EMBL" id="KAF5373968.1"/>
    </source>
</evidence>
<accession>A0A8H5GZG6</accession>
<dbReference type="Proteomes" id="UP000565441">
    <property type="component" value="Unassembled WGS sequence"/>
</dbReference>
<protein>
    <submittedName>
        <fullName evidence="1">Uncharacterized protein</fullName>
    </submittedName>
</protein>